<protein>
    <submittedName>
        <fullName evidence="2">Uncharacterized protein</fullName>
    </submittedName>
</protein>
<sequence length="98" mass="10818">MAKKSRAPAPTPTVYVQLLPMPGTKVLFWAVGECPYCAAKHYHPAGTMQGDPTERLGEVQAPCGNGAYVLALEPRPLRKKGKKGRRRAPWEEADSEDW</sequence>
<feature type="region of interest" description="Disordered" evidence="1">
    <location>
        <begin position="75"/>
        <end position="98"/>
    </location>
</feature>
<dbReference type="Proteomes" id="UP000603865">
    <property type="component" value="Unassembled WGS sequence"/>
</dbReference>
<evidence type="ECO:0000313" key="2">
    <source>
        <dbReference type="EMBL" id="GGR00706.1"/>
    </source>
</evidence>
<gene>
    <name evidence="2" type="ORF">GCM10008957_11920</name>
</gene>
<dbReference type="EMBL" id="BMQL01000004">
    <property type="protein sequence ID" value="GGR00706.1"/>
    <property type="molecule type" value="Genomic_DNA"/>
</dbReference>
<comment type="caution">
    <text evidence="2">The sequence shown here is derived from an EMBL/GenBank/DDBJ whole genome shotgun (WGS) entry which is preliminary data.</text>
</comment>
<proteinExistence type="predicted"/>
<keyword evidence="3" id="KW-1185">Reference proteome</keyword>
<reference evidence="2" key="1">
    <citation type="journal article" date="2014" name="Int. J. Syst. Evol. Microbiol.">
        <title>Complete genome sequence of Corynebacterium casei LMG S-19264T (=DSM 44701T), isolated from a smear-ripened cheese.</title>
        <authorList>
            <consortium name="US DOE Joint Genome Institute (JGI-PGF)"/>
            <person name="Walter F."/>
            <person name="Albersmeier A."/>
            <person name="Kalinowski J."/>
            <person name="Ruckert C."/>
        </authorList>
    </citation>
    <scope>NUCLEOTIDE SEQUENCE</scope>
    <source>
        <strain evidence="2">JCM 31311</strain>
    </source>
</reference>
<dbReference type="AlphaFoldDB" id="A0A918C1S0"/>
<accession>A0A918C1S0</accession>
<feature type="compositionally biased region" description="Basic residues" evidence="1">
    <location>
        <begin position="77"/>
        <end position="87"/>
    </location>
</feature>
<dbReference type="RefSeq" id="WP_229775914.1">
    <property type="nucleotide sequence ID" value="NZ_BMQL01000004.1"/>
</dbReference>
<name>A0A918C1S0_9DEIO</name>
<evidence type="ECO:0000256" key="1">
    <source>
        <dbReference type="SAM" id="MobiDB-lite"/>
    </source>
</evidence>
<reference evidence="2" key="2">
    <citation type="submission" date="2020-09" db="EMBL/GenBank/DDBJ databases">
        <authorList>
            <person name="Sun Q."/>
            <person name="Ohkuma M."/>
        </authorList>
    </citation>
    <scope>NUCLEOTIDE SEQUENCE</scope>
    <source>
        <strain evidence="2">JCM 31311</strain>
    </source>
</reference>
<evidence type="ECO:0000313" key="3">
    <source>
        <dbReference type="Proteomes" id="UP000603865"/>
    </source>
</evidence>
<organism evidence="2 3">
    <name type="scientific">Deinococcus ruber</name>
    <dbReference type="NCBI Taxonomy" id="1848197"/>
    <lineage>
        <taxon>Bacteria</taxon>
        <taxon>Thermotogati</taxon>
        <taxon>Deinococcota</taxon>
        <taxon>Deinococci</taxon>
        <taxon>Deinococcales</taxon>
        <taxon>Deinococcaceae</taxon>
        <taxon>Deinococcus</taxon>
    </lineage>
</organism>